<dbReference type="EMBL" id="JAUEPU010000033">
    <property type="protein sequence ID" value="KAK0491737.1"/>
    <property type="molecule type" value="Genomic_DNA"/>
</dbReference>
<dbReference type="InterPro" id="IPR011009">
    <property type="entry name" value="Kinase-like_dom_sf"/>
</dbReference>
<keyword evidence="3" id="KW-1185">Reference proteome</keyword>
<protein>
    <recommendedName>
        <fullName evidence="1">Protein kinase domain-containing protein</fullName>
    </recommendedName>
</protein>
<dbReference type="Gene3D" id="1.10.510.10">
    <property type="entry name" value="Transferase(Phosphotransferase) domain 1"/>
    <property type="match status" value="1"/>
</dbReference>
<dbReference type="Proteomes" id="UP001175228">
    <property type="component" value="Unassembled WGS sequence"/>
</dbReference>
<organism evidence="2 3">
    <name type="scientific">Armillaria luteobubalina</name>
    <dbReference type="NCBI Taxonomy" id="153913"/>
    <lineage>
        <taxon>Eukaryota</taxon>
        <taxon>Fungi</taxon>
        <taxon>Dikarya</taxon>
        <taxon>Basidiomycota</taxon>
        <taxon>Agaricomycotina</taxon>
        <taxon>Agaricomycetes</taxon>
        <taxon>Agaricomycetidae</taxon>
        <taxon>Agaricales</taxon>
        <taxon>Marasmiineae</taxon>
        <taxon>Physalacriaceae</taxon>
        <taxon>Armillaria</taxon>
    </lineage>
</organism>
<dbReference type="AlphaFoldDB" id="A0AA39PW95"/>
<dbReference type="SUPFAM" id="SSF56112">
    <property type="entry name" value="Protein kinase-like (PK-like)"/>
    <property type="match status" value="1"/>
</dbReference>
<gene>
    <name evidence="2" type="ORF">EDD18DRAFT_1109487</name>
</gene>
<name>A0AA39PW95_9AGAR</name>
<evidence type="ECO:0000313" key="3">
    <source>
        <dbReference type="Proteomes" id="UP001175228"/>
    </source>
</evidence>
<evidence type="ECO:0000259" key="1">
    <source>
        <dbReference type="PROSITE" id="PS50011"/>
    </source>
</evidence>
<dbReference type="GO" id="GO:0004672">
    <property type="term" value="F:protein kinase activity"/>
    <property type="evidence" value="ECO:0007669"/>
    <property type="project" value="InterPro"/>
</dbReference>
<comment type="caution">
    <text evidence="2">The sequence shown here is derived from an EMBL/GenBank/DDBJ whole genome shotgun (WGS) entry which is preliminary data.</text>
</comment>
<reference evidence="2" key="1">
    <citation type="submission" date="2023-06" db="EMBL/GenBank/DDBJ databases">
        <authorList>
            <consortium name="Lawrence Berkeley National Laboratory"/>
            <person name="Ahrendt S."/>
            <person name="Sahu N."/>
            <person name="Indic B."/>
            <person name="Wong-Bajracharya J."/>
            <person name="Merenyi Z."/>
            <person name="Ke H.-M."/>
            <person name="Monk M."/>
            <person name="Kocsube S."/>
            <person name="Drula E."/>
            <person name="Lipzen A."/>
            <person name="Balint B."/>
            <person name="Henrissat B."/>
            <person name="Andreopoulos B."/>
            <person name="Martin F.M."/>
            <person name="Harder C.B."/>
            <person name="Rigling D."/>
            <person name="Ford K.L."/>
            <person name="Foster G.D."/>
            <person name="Pangilinan J."/>
            <person name="Papanicolaou A."/>
            <person name="Barry K."/>
            <person name="LaButti K."/>
            <person name="Viragh M."/>
            <person name="Koriabine M."/>
            <person name="Yan M."/>
            <person name="Riley R."/>
            <person name="Champramary S."/>
            <person name="Plett K.L."/>
            <person name="Tsai I.J."/>
            <person name="Slot J."/>
            <person name="Sipos G."/>
            <person name="Plett J."/>
            <person name="Nagy L.G."/>
            <person name="Grigoriev I.V."/>
        </authorList>
    </citation>
    <scope>NUCLEOTIDE SEQUENCE</scope>
    <source>
        <strain evidence="2">HWK02</strain>
    </source>
</reference>
<proteinExistence type="predicted"/>
<dbReference type="InterPro" id="IPR000719">
    <property type="entry name" value="Prot_kinase_dom"/>
</dbReference>
<evidence type="ECO:0000313" key="2">
    <source>
        <dbReference type="EMBL" id="KAK0491737.1"/>
    </source>
</evidence>
<dbReference type="GO" id="GO:0005524">
    <property type="term" value="F:ATP binding"/>
    <property type="evidence" value="ECO:0007669"/>
    <property type="project" value="InterPro"/>
</dbReference>
<sequence length="178" mass="19354">MSSVSTRVKQPILQHETRIPDLSKATGRFPLEHFEYIAMEILGPNIAEQKNTIGTWIGRCRLPSMELVDKVLAGLEHTHSNGILHGVIEPGRISCGLNGFTIKTIDFGLSNLDSQDTIAKHQHSSPSVSSAVTFLKTPSTPSVPAALTRVHPARLQPFALFQSASRVAIVQTLIHGFA</sequence>
<feature type="domain" description="Protein kinase" evidence="1">
    <location>
        <begin position="1"/>
        <end position="178"/>
    </location>
</feature>
<dbReference type="PROSITE" id="PS50011">
    <property type="entry name" value="PROTEIN_KINASE_DOM"/>
    <property type="match status" value="1"/>
</dbReference>
<accession>A0AA39PW95</accession>